<sequence length="242" mass="27325">MNRLEFKSGGQPVFNRDFRLQFENLYKAIEDQYKNQGAFILSGCEVAGSSISPGLVYIDGKILEFAGKTEVSFPAYLRMASPVYHEERMFVEDAANKTTRVNYFADLAGIPPASGEYIVVESQGGTRVLTPVVMESNYKEITLATSSFNGWLKYRKVGAQVELHMKVTYTGDPGTNHQFHTLEAAYRPREKVLVPAMVFYPVNGYTDMLVDMAVIDLEGSMNTYHNRSIDDILEIHCFYAYM</sequence>
<dbReference type="Proteomes" id="UP000004095">
    <property type="component" value="Unassembled WGS sequence"/>
</dbReference>
<protein>
    <submittedName>
        <fullName evidence="1">Uncharacterized protein</fullName>
    </submittedName>
</protein>
<keyword evidence="2" id="KW-1185">Reference proteome</keyword>
<proteinExistence type="predicted"/>
<accession>A1ZLI9</accession>
<dbReference type="OrthoDB" id="9113831at2"/>
<evidence type="ECO:0000313" key="2">
    <source>
        <dbReference type="Proteomes" id="UP000004095"/>
    </source>
</evidence>
<evidence type="ECO:0000313" key="1">
    <source>
        <dbReference type="EMBL" id="EAY28743.1"/>
    </source>
</evidence>
<gene>
    <name evidence="1" type="ORF">M23134_07841</name>
</gene>
<dbReference type="RefSeq" id="WP_002697476.1">
    <property type="nucleotide sequence ID" value="NZ_AAWS01000014.1"/>
</dbReference>
<comment type="caution">
    <text evidence="1">The sequence shown here is derived from an EMBL/GenBank/DDBJ whole genome shotgun (WGS) entry which is preliminary data.</text>
</comment>
<dbReference type="EMBL" id="AAWS01000014">
    <property type="protein sequence ID" value="EAY28743.1"/>
    <property type="molecule type" value="Genomic_DNA"/>
</dbReference>
<name>A1ZLI9_MICM2</name>
<organism evidence="1 2">
    <name type="scientific">Microscilla marina ATCC 23134</name>
    <dbReference type="NCBI Taxonomy" id="313606"/>
    <lineage>
        <taxon>Bacteria</taxon>
        <taxon>Pseudomonadati</taxon>
        <taxon>Bacteroidota</taxon>
        <taxon>Cytophagia</taxon>
        <taxon>Cytophagales</taxon>
        <taxon>Microscillaceae</taxon>
        <taxon>Microscilla</taxon>
    </lineage>
</organism>
<dbReference type="AlphaFoldDB" id="A1ZLI9"/>
<reference evidence="1 2" key="1">
    <citation type="submission" date="2007-01" db="EMBL/GenBank/DDBJ databases">
        <authorList>
            <person name="Haygood M."/>
            <person name="Podell S."/>
            <person name="Anderson C."/>
            <person name="Hopkinson B."/>
            <person name="Roe K."/>
            <person name="Barbeau K."/>
            <person name="Gaasterland T."/>
            <person name="Ferriera S."/>
            <person name="Johnson J."/>
            <person name="Kravitz S."/>
            <person name="Beeson K."/>
            <person name="Sutton G."/>
            <person name="Rogers Y.-H."/>
            <person name="Friedman R."/>
            <person name="Frazier M."/>
            <person name="Venter J.C."/>
        </authorList>
    </citation>
    <scope>NUCLEOTIDE SEQUENCE [LARGE SCALE GENOMIC DNA]</scope>
    <source>
        <strain evidence="1 2">ATCC 23134</strain>
    </source>
</reference>